<evidence type="ECO:0000256" key="6">
    <source>
        <dbReference type="ARBA" id="ARBA00022989"/>
    </source>
</evidence>
<feature type="transmembrane region" description="Helical" evidence="8">
    <location>
        <begin position="246"/>
        <end position="264"/>
    </location>
</feature>
<dbReference type="EMBL" id="JAQGLA010000175">
    <property type="protein sequence ID" value="MDA3631276.1"/>
    <property type="molecule type" value="Genomic_DNA"/>
</dbReference>
<evidence type="ECO:0000256" key="7">
    <source>
        <dbReference type="ARBA" id="ARBA00023136"/>
    </source>
</evidence>
<keyword evidence="5" id="KW-0769">Symport</keyword>
<accession>A0ABT4VCZ4</accession>
<proteinExistence type="predicted"/>
<dbReference type="Proteomes" id="UP001210380">
    <property type="component" value="Unassembled WGS sequence"/>
</dbReference>
<evidence type="ECO:0000256" key="3">
    <source>
        <dbReference type="ARBA" id="ARBA00022475"/>
    </source>
</evidence>
<evidence type="ECO:0000313" key="11">
    <source>
        <dbReference type="Proteomes" id="UP001210380"/>
    </source>
</evidence>
<keyword evidence="11" id="KW-1185">Reference proteome</keyword>
<evidence type="ECO:0000256" key="5">
    <source>
        <dbReference type="ARBA" id="ARBA00022847"/>
    </source>
</evidence>
<dbReference type="Pfam" id="PF07690">
    <property type="entry name" value="MFS_1"/>
    <property type="match status" value="1"/>
</dbReference>
<comment type="subcellular location">
    <subcellularLocation>
        <location evidence="1">Cell membrane</location>
        <topology evidence="1">Multi-pass membrane protein</topology>
    </subcellularLocation>
</comment>
<dbReference type="PROSITE" id="PS50850">
    <property type="entry name" value="MFS"/>
    <property type="match status" value="1"/>
</dbReference>
<dbReference type="RefSeq" id="WP_270954649.1">
    <property type="nucleotide sequence ID" value="NZ_JAQGLA010000175.1"/>
</dbReference>
<feature type="transmembrane region" description="Helical" evidence="8">
    <location>
        <begin position="93"/>
        <end position="111"/>
    </location>
</feature>
<feature type="transmembrane region" description="Helical" evidence="8">
    <location>
        <begin position="311"/>
        <end position="330"/>
    </location>
</feature>
<evidence type="ECO:0000259" key="9">
    <source>
        <dbReference type="PROSITE" id="PS50850"/>
    </source>
</evidence>
<name>A0ABT4VCZ4_9PSEU</name>
<keyword evidence="2" id="KW-0813">Transport</keyword>
<feature type="transmembrane region" description="Helical" evidence="8">
    <location>
        <begin position="406"/>
        <end position="425"/>
    </location>
</feature>
<feature type="transmembrane region" description="Helical" evidence="8">
    <location>
        <begin position="284"/>
        <end position="304"/>
    </location>
</feature>
<comment type="caution">
    <text evidence="10">The sequence shown here is derived from an EMBL/GenBank/DDBJ whole genome shotgun (WGS) entry which is preliminary data.</text>
</comment>
<feature type="transmembrane region" description="Helical" evidence="8">
    <location>
        <begin position="374"/>
        <end position="400"/>
    </location>
</feature>
<organism evidence="10 11">
    <name type="scientific">Saccharopolyspora oryzae</name>
    <dbReference type="NCBI Taxonomy" id="2997343"/>
    <lineage>
        <taxon>Bacteria</taxon>
        <taxon>Bacillati</taxon>
        <taxon>Actinomycetota</taxon>
        <taxon>Actinomycetes</taxon>
        <taxon>Pseudonocardiales</taxon>
        <taxon>Pseudonocardiaceae</taxon>
        <taxon>Saccharopolyspora</taxon>
    </lineage>
</organism>
<dbReference type="Gene3D" id="1.20.1250.20">
    <property type="entry name" value="MFS general substrate transporter like domains"/>
    <property type="match status" value="2"/>
</dbReference>
<evidence type="ECO:0000256" key="8">
    <source>
        <dbReference type="SAM" id="Phobius"/>
    </source>
</evidence>
<evidence type="ECO:0000256" key="1">
    <source>
        <dbReference type="ARBA" id="ARBA00004651"/>
    </source>
</evidence>
<keyword evidence="3" id="KW-1003">Cell membrane</keyword>
<feature type="transmembrane region" description="Helical" evidence="8">
    <location>
        <begin position="117"/>
        <end position="137"/>
    </location>
</feature>
<evidence type="ECO:0000313" key="10">
    <source>
        <dbReference type="EMBL" id="MDA3631276.1"/>
    </source>
</evidence>
<dbReference type="InterPro" id="IPR051084">
    <property type="entry name" value="H+-coupled_symporters"/>
</dbReference>
<feature type="transmembrane region" description="Helical" evidence="8">
    <location>
        <begin position="58"/>
        <end position="81"/>
    </location>
</feature>
<dbReference type="PANTHER" id="PTHR43528:SF1">
    <property type="entry name" value="ALPHA-KETOGLUTARATE PERMEASE"/>
    <property type="match status" value="1"/>
</dbReference>
<dbReference type="InterPro" id="IPR011701">
    <property type="entry name" value="MFS"/>
</dbReference>
<dbReference type="PANTHER" id="PTHR43528">
    <property type="entry name" value="ALPHA-KETOGLUTARATE PERMEASE"/>
    <property type="match status" value="1"/>
</dbReference>
<feature type="transmembrane region" description="Helical" evidence="8">
    <location>
        <begin position="158"/>
        <end position="181"/>
    </location>
</feature>
<protein>
    <submittedName>
        <fullName evidence="10">MFS transporter</fullName>
    </submittedName>
</protein>
<keyword evidence="4 8" id="KW-0812">Transmembrane</keyword>
<feature type="domain" description="Major facilitator superfamily (MFS) profile" evidence="9">
    <location>
        <begin position="21"/>
        <end position="432"/>
    </location>
</feature>
<dbReference type="InterPro" id="IPR020846">
    <property type="entry name" value="MFS_dom"/>
</dbReference>
<evidence type="ECO:0000256" key="4">
    <source>
        <dbReference type="ARBA" id="ARBA00022692"/>
    </source>
</evidence>
<dbReference type="InterPro" id="IPR036259">
    <property type="entry name" value="MFS_trans_sf"/>
</dbReference>
<keyword evidence="6 8" id="KW-1133">Transmembrane helix</keyword>
<reference evidence="10 11" key="1">
    <citation type="submission" date="2022-11" db="EMBL/GenBank/DDBJ databases">
        <title>Draft genome sequence of Saccharopolyspora sp. WRP15-2 isolated from rhizosphere soils of wild rice in Thailand.</title>
        <authorList>
            <person name="Duangmal K."/>
            <person name="Kammanee S."/>
            <person name="Muangham S."/>
        </authorList>
    </citation>
    <scope>NUCLEOTIDE SEQUENCE [LARGE SCALE GENOMIC DNA]</scope>
    <source>
        <strain evidence="10 11">WRP15-2</strain>
    </source>
</reference>
<keyword evidence="7 8" id="KW-0472">Membrane</keyword>
<gene>
    <name evidence="10" type="ORF">OU415_38025</name>
</gene>
<sequence>MTSSNQGADLGHSGSRTIRRVVTASFIGNCVEWFDYAAYGYLATIIARNFFPTSSPTAALLATFGVFALSFIVRPLGGIFWGQFGDRFGRRAALSLSVLIMSAATFVIALLPTHDQVGLFAPALLLLVRVVQGFSAAGEYAGASAFLFEYAPRHRRGLYTSVVPASTATGLLLGSLIVALLTSLLPPESMDSWGWRVPFLLAAPLGVIGRYIRVKLEDTPEFRALADQESVTSTPLRETFTSNKRAIFIAFSATCLNAVGFYMLLSYMPTYLSTELQLGETASFIVTTIALLGYIGSVFVMGWLSDVVGRPVMLATCGALFALLAVPMFLLLGASGLIGITLIQLALGVLLTMNDGTLPSYLAELFPTHVRYSGFAFSFNTANALFGGTAPFVATALIHLSGNKIAPAWYLASAGIAAAAAMLAARRAPVAEALPQDTNEKGCVR</sequence>
<dbReference type="SUPFAM" id="SSF103473">
    <property type="entry name" value="MFS general substrate transporter"/>
    <property type="match status" value="1"/>
</dbReference>
<evidence type="ECO:0000256" key="2">
    <source>
        <dbReference type="ARBA" id="ARBA00022448"/>
    </source>
</evidence>
<feature type="transmembrane region" description="Helical" evidence="8">
    <location>
        <begin position="193"/>
        <end position="212"/>
    </location>
</feature>